<dbReference type="InterPro" id="IPR010982">
    <property type="entry name" value="Lambda_DNA-bd_dom_sf"/>
</dbReference>
<sequence>MPRSRRSPRRARLQELLVERRRAAGLTQAELAERLNRPQSFVSKYETGERRLDVVEFLEVAEALMTSPAELLVELCRLPG</sequence>
<dbReference type="OrthoDB" id="9803379at2"/>
<evidence type="ECO:0000313" key="3">
    <source>
        <dbReference type="Proteomes" id="UP000249065"/>
    </source>
</evidence>
<evidence type="ECO:0000313" key="2">
    <source>
        <dbReference type="EMBL" id="RAI54583.1"/>
    </source>
</evidence>
<dbReference type="CDD" id="cd00093">
    <property type="entry name" value="HTH_XRE"/>
    <property type="match status" value="1"/>
</dbReference>
<name>A0A327LWN1_9PROT</name>
<dbReference type="InterPro" id="IPR001387">
    <property type="entry name" value="Cro/C1-type_HTH"/>
</dbReference>
<accession>A0A327LWN1</accession>
<keyword evidence="3" id="KW-1185">Reference proteome</keyword>
<dbReference type="SUPFAM" id="SSF47413">
    <property type="entry name" value="lambda repressor-like DNA-binding domains"/>
    <property type="match status" value="1"/>
</dbReference>
<evidence type="ECO:0000259" key="1">
    <source>
        <dbReference type="PROSITE" id="PS50943"/>
    </source>
</evidence>
<gene>
    <name evidence="2" type="ORF">DOO78_25985</name>
</gene>
<feature type="domain" description="HTH cro/C1-type" evidence="1">
    <location>
        <begin position="17"/>
        <end position="71"/>
    </location>
</feature>
<proteinExistence type="predicted"/>
<comment type="caution">
    <text evidence="2">The sequence shown here is derived from an EMBL/GenBank/DDBJ whole genome shotgun (WGS) entry which is preliminary data.</text>
</comment>
<dbReference type="AlphaFoldDB" id="A0A327LWN1"/>
<dbReference type="Gene3D" id="1.10.260.40">
    <property type="entry name" value="lambda repressor-like DNA-binding domains"/>
    <property type="match status" value="1"/>
</dbReference>
<dbReference type="Proteomes" id="UP000249065">
    <property type="component" value="Unassembled WGS sequence"/>
</dbReference>
<dbReference type="Pfam" id="PF13560">
    <property type="entry name" value="HTH_31"/>
    <property type="match status" value="1"/>
</dbReference>
<dbReference type="SMART" id="SM00530">
    <property type="entry name" value="HTH_XRE"/>
    <property type="match status" value="1"/>
</dbReference>
<reference evidence="3" key="1">
    <citation type="submission" date="2018-06" db="EMBL/GenBank/DDBJ databases">
        <authorList>
            <person name="Khan S.A."/>
        </authorList>
    </citation>
    <scope>NUCLEOTIDE SEQUENCE [LARGE SCALE GENOMIC DNA]</scope>
    <source>
        <strain evidence="3">DB-1506</strain>
    </source>
</reference>
<dbReference type="RefSeq" id="WP_111472792.1">
    <property type="nucleotide sequence ID" value="NZ_QLIX01000048.1"/>
</dbReference>
<dbReference type="PROSITE" id="PS50943">
    <property type="entry name" value="HTH_CROC1"/>
    <property type="match status" value="1"/>
</dbReference>
<dbReference type="EMBL" id="QLIX01000048">
    <property type="protein sequence ID" value="RAI54583.1"/>
    <property type="molecule type" value="Genomic_DNA"/>
</dbReference>
<protein>
    <submittedName>
        <fullName evidence="2">XRE family transcriptional regulator</fullName>
    </submittedName>
</protein>
<dbReference type="GO" id="GO:0003677">
    <property type="term" value="F:DNA binding"/>
    <property type="evidence" value="ECO:0007669"/>
    <property type="project" value="InterPro"/>
</dbReference>
<organism evidence="2 3">
    <name type="scientific">Roseicella frigidaeris</name>
    <dbReference type="NCBI Taxonomy" id="2230885"/>
    <lineage>
        <taxon>Bacteria</taxon>
        <taxon>Pseudomonadati</taxon>
        <taxon>Pseudomonadota</taxon>
        <taxon>Alphaproteobacteria</taxon>
        <taxon>Acetobacterales</taxon>
        <taxon>Roseomonadaceae</taxon>
        <taxon>Roseicella</taxon>
    </lineage>
</organism>